<evidence type="ECO:0000256" key="11">
    <source>
        <dbReference type="ARBA" id="ARBA00022741"/>
    </source>
</evidence>
<evidence type="ECO:0000313" key="26">
    <source>
        <dbReference type="Proteomes" id="UP000190911"/>
    </source>
</evidence>
<feature type="binding site" evidence="23">
    <location>
        <position position="85"/>
    </location>
    <ligand>
        <name>a divalent metal cation</name>
        <dbReference type="ChEBI" id="CHEBI:60240"/>
    </ligand>
</feature>
<keyword evidence="26" id="KW-1185">Reference proteome</keyword>
<sequence length="126" mass="13841">MQPLFSKRGKPGHKGFTRIILAGRYSLSGFRSAWIKEAAFRQEVIFIVPALLLVTQLDVTPVEKSLLWASALLVLIIELLNSSIEATVDRISQEHHPLSGCAKDMGSAAVTLSLILMLGVWLCIII</sequence>
<keyword evidence="19 24" id="KW-1208">Phospholipid metabolism</keyword>
<dbReference type="OrthoDB" id="9796011at2"/>
<keyword evidence="15 24" id="KW-1133">Transmembrane helix</keyword>
<evidence type="ECO:0000256" key="20">
    <source>
        <dbReference type="PIRSR" id="PIRSR600829-1"/>
    </source>
</evidence>
<dbReference type="GO" id="GO:0005886">
    <property type="term" value="C:plasma membrane"/>
    <property type="evidence" value="ECO:0007669"/>
    <property type="project" value="UniProtKB-SubCell"/>
</dbReference>
<comment type="catalytic activity">
    <reaction evidence="24">
        <text>a 1,2-diacyl-sn-glycerol + ATP = a 1,2-diacyl-sn-glycero-3-phosphate + ADP + H(+)</text>
        <dbReference type="Rhea" id="RHEA:10272"/>
        <dbReference type="ChEBI" id="CHEBI:15378"/>
        <dbReference type="ChEBI" id="CHEBI:17815"/>
        <dbReference type="ChEBI" id="CHEBI:30616"/>
        <dbReference type="ChEBI" id="CHEBI:58608"/>
        <dbReference type="ChEBI" id="CHEBI:456216"/>
        <dbReference type="EC" id="2.7.1.107"/>
    </reaction>
</comment>
<dbReference type="InterPro" id="IPR036945">
    <property type="entry name" value="DAGK_sf"/>
</dbReference>
<keyword evidence="16 24" id="KW-0443">Lipid metabolism</keyword>
<evidence type="ECO:0000256" key="10">
    <source>
        <dbReference type="ARBA" id="ARBA00022723"/>
    </source>
</evidence>
<feature type="active site" description="Proton acceptor" evidence="20">
    <location>
        <position position="78"/>
    </location>
</feature>
<keyword evidence="9 24" id="KW-0812">Transmembrane</keyword>
<dbReference type="EMBL" id="LT670847">
    <property type="protein sequence ID" value="SHM41134.1"/>
    <property type="molecule type" value="Genomic_DNA"/>
</dbReference>
<evidence type="ECO:0000256" key="19">
    <source>
        <dbReference type="ARBA" id="ARBA00023264"/>
    </source>
</evidence>
<evidence type="ECO:0000256" key="2">
    <source>
        <dbReference type="ARBA" id="ARBA00005967"/>
    </source>
</evidence>
<evidence type="ECO:0000256" key="4">
    <source>
        <dbReference type="ARBA" id="ARBA00017575"/>
    </source>
</evidence>
<comment type="function">
    <text evidence="24">Catalyzes the ATP-dependent phosphorylation of sn-l,2-diacylglycerol (DAG) to phosphatidic acid. Involved in the recycling of diacylglycerol produced as a by-product during membrane-derived oligosaccharide (MDO) biosynthesis.</text>
</comment>
<organism evidence="25 26">
    <name type="scientific">Vreelandella subglaciescola</name>
    <dbReference type="NCBI Taxonomy" id="29571"/>
    <lineage>
        <taxon>Bacteria</taxon>
        <taxon>Pseudomonadati</taxon>
        <taxon>Pseudomonadota</taxon>
        <taxon>Gammaproteobacteria</taxon>
        <taxon>Oceanospirillales</taxon>
        <taxon>Halomonadaceae</taxon>
        <taxon>Vreelandella</taxon>
    </lineage>
</organism>
<dbReference type="EC" id="2.7.1.107" evidence="3 24"/>
<comment type="cofactor">
    <cofactor evidence="23">
        <name>Mg(2+)</name>
        <dbReference type="ChEBI" id="CHEBI:18420"/>
    </cofactor>
    <text evidence="23">Mn(2+), Zn(2+), Cd(2+) and Co(2+) support activity to lesser extents.</text>
</comment>
<dbReference type="STRING" id="29571.SAMN05878437_2823"/>
<keyword evidence="6" id="KW-0444">Lipid biosynthesis</keyword>
<feature type="binding site" evidence="21">
    <location>
        <begin position="31"/>
        <end position="34"/>
    </location>
    <ligand>
        <name>substrate</name>
    </ligand>
</feature>
<feature type="binding site" evidence="22">
    <location>
        <position position="85"/>
    </location>
    <ligand>
        <name>ATP</name>
        <dbReference type="ChEBI" id="CHEBI:30616"/>
    </ligand>
</feature>
<gene>
    <name evidence="25" type="ORF">SAMN05878437_2823</name>
</gene>
<keyword evidence="5" id="KW-1003">Cell membrane</keyword>
<dbReference type="AlphaFoldDB" id="A0A1M7IK25"/>
<evidence type="ECO:0000256" key="12">
    <source>
        <dbReference type="ARBA" id="ARBA00022777"/>
    </source>
</evidence>
<dbReference type="PANTHER" id="PTHR34299">
    <property type="entry name" value="DIACYLGLYCEROL KINASE"/>
    <property type="match status" value="1"/>
</dbReference>
<keyword evidence="8 24" id="KW-0808">Transferase</keyword>
<feature type="transmembrane region" description="Helical" evidence="24">
    <location>
        <begin position="66"/>
        <end position="84"/>
    </location>
</feature>
<feature type="binding site" evidence="22">
    <location>
        <position position="18"/>
    </location>
    <ligand>
        <name>ATP</name>
        <dbReference type="ChEBI" id="CHEBI:30616"/>
    </ligand>
</feature>
<proteinExistence type="inferred from homology"/>
<feature type="binding site" evidence="22">
    <location>
        <position position="37"/>
    </location>
    <ligand>
        <name>ATP</name>
        <dbReference type="ChEBI" id="CHEBI:30616"/>
    </ligand>
</feature>
<evidence type="ECO:0000256" key="23">
    <source>
        <dbReference type="PIRSR" id="PIRSR600829-4"/>
    </source>
</evidence>
<evidence type="ECO:0000256" key="22">
    <source>
        <dbReference type="PIRSR" id="PIRSR600829-3"/>
    </source>
</evidence>
<name>A0A1M7IK25_9GAMM</name>
<evidence type="ECO:0000256" key="16">
    <source>
        <dbReference type="ARBA" id="ARBA00023098"/>
    </source>
</evidence>
<evidence type="ECO:0000256" key="14">
    <source>
        <dbReference type="ARBA" id="ARBA00022842"/>
    </source>
</evidence>
<evidence type="ECO:0000256" key="17">
    <source>
        <dbReference type="ARBA" id="ARBA00023136"/>
    </source>
</evidence>
<comment type="similarity">
    <text evidence="2 24">Belongs to the bacterial diacylglycerol kinase family.</text>
</comment>
<feature type="binding site" evidence="22">
    <location>
        <begin position="94"/>
        <end position="96"/>
    </location>
    <ligand>
        <name>ATP</name>
        <dbReference type="ChEBI" id="CHEBI:30616"/>
    </ligand>
</feature>
<dbReference type="GO" id="GO:0005524">
    <property type="term" value="F:ATP binding"/>
    <property type="evidence" value="ECO:0007669"/>
    <property type="project" value="UniProtKB-KW"/>
</dbReference>
<keyword evidence="13 22" id="KW-0067">ATP-binding</keyword>
<dbReference type="GO" id="GO:0046872">
    <property type="term" value="F:metal ion binding"/>
    <property type="evidence" value="ECO:0007669"/>
    <property type="project" value="UniProtKB-KW"/>
</dbReference>
<evidence type="ECO:0000256" key="13">
    <source>
        <dbReference type="ARBA" id="ARBA00022840"/>
    </source>
</evidence>
<evidence type="ECO:0000256" key="3">
    <source>
        <dbReference type="ARBA" id="ARBA00012133"/>
    </source>
</evidence>
<evidence type="ECO:0000313" key="25">
    <source>
        <dbReference type="EMBL" id="SHM41134.1"/>
    </source>
</evidence>
<dbReference type="PROSITE" id="PS01069">
    <property type="entry name" value="DAGK_PROKAR"/>
    <property type="match status" value="1"/>
</dbReference>
<evidence type="ECO:0000256" key="5">
    <source>
        <dbReference type="ARBA" id="ARBA00022475"/>
    </source>
</evidence>
<evidence type="ECO:0000256" key="9">
    <source>
        <dbReference type="ARBA" id="ARBA00022692"/>
    </source>
</evidence>
<keyword evidence="18" id="KW-0594">Phospholipid biosynthesis</keyword>
<feature type="binding site" evidence="23">
    <location>
        <position position="37"/>
    </location>
    <ligand>
        <name>a divalent metal cation</name>
        <dbReference type="ChEBI" id="CHEBI:60240"/>
    </ligand>
</feature>
<keyword evidence="14 23" id="KW-0460">Magnesium</keyword>
<dbReference type="PANTHER" id="PTHR34299:SF1">
    <property type="entry name" value="DIACYLGLYCEROL KINASE"/>
    <property type="match status" value="1"/>
</dbReference>
<keyword evidence="7 24" id="KW-0997">Cell inner membrane</keyword>
<feature type="binding site" evidence="21">
    <location>
        <position position="18"/>
    </location>
    <ligand>
        <name>substrate</name>
    </ligand>
</feature>
<evidence type="ECO:0000256" key="21">
    <source>
        <dbReference type="PIRSR" id="PIRSR600829-2"/>
    </source>
</evidence>
<evidence type="ECO:0000256" key="15">
    <source>
        <dbReference type="ARBA" id="ARBA00022989"/>
    </source>
</evidence>
<feature type="transmembrane region" description="Helical" evidence="24">
    <location>
        <begin position="104"/>
        <end position="125"/>
    </location>
</feature>
<comment type="subcellular location">
    <subcellularLocation>
        <location evidence="1 24">Cell inner membrane</location>
        <topology evidence="1 24">Multi-pass membrane protein</topology>
    </subcellularLocation>
</comment>
<dbReference type="InParanoid" id="A0A1M7IK25"/>
<dbReference type="CDD" id="cd14264">
    <property type="entry name" value="DAGK_IM"/>
    <property type="match status" value="1"/>
</dbReference>
<feature type="binding site" evidence="21">
    <location>
        <position position="107"/>
    </location>
    <ligand>
        <name>substrate</name>
    </ligand>
</feature>
<dbReference type="GO" id="GO:0004143">
    <property type="term" value="F:ATP-dependent diacylglycerol kinase activity"/>
    <property type="evidence" value="ECO:0007669"/>
    <property type="project" value="UniProtKB-EC"/>
</dbReference>
<dbReference type="Gene3D" id="1.10.287.3610">
    <property type="match status" value="1"/>
</dbReference>
<accession>A0A1M7IK25</accession>
<dbReference type="RefSeq" id="WP_079554603.1">
    <property type="nucleotide sequence ID" value="NZ_LT670847.1"/>
</dbReference>
<feature type="binding site" evidence="21">
    <location>
        <position position="78"/>
    </location>
    <ligand>
        <name>substrate</name>
    </ligand>
</feature>
<keyword evidence="11 22" id="KW-0547">Nucleotide-binding</keyword>
<dbReference type="GO" id="GO:0006654">
    <property type="term" value="P:phosphatidic acid biosynthetic process"/>
    <property type="evidence" value="ECO:0007669"/>
    <property type="project" value="InterPro"/>
</dbReference>
<comment type="caution">
    <text evidence="24">Lacks conserved residue(s) required for the propagation of feature annotation.</text>
</comment>
<dbReference type="InterPro" id="IPR033718">
    <property type="entry name" value="DAGK_prok"/>
</dbReference>
<evidence type="ECO:0000256" key="7">
    <source>
        <dbReference type="ARBA" id="ARBA00022519"/>
    </source>
</evidence>
<evidence type="ECO:0000256" key="8">
    <source>
        <dbReference type="ARBA" id="ARBA00022679"/>
    </source>
</evidence>
<dbReference type="Pfam" id="PF01219">
    <property type="entry name" value="DAGK_prokar"/>
    <property type="match status" value="1"/>
</dbReference>
<evidence type="ECO:0000256" key="6">
    <source>
        <dbReference type="ARBA" id="ARBA00022516"/>
    </source>
</evidence>
<keyword evidence="12 24" id="KW-0418">Kinase</keyword>
<feature type="binding site" evidence="22">
    <location>
        <position position="25"/>
    </location>
    <ligand>
        <name>ATP</name>
        <dbReference type="ChEBI" id="CHEBI:30616"/>
    </ligand>
</feature>
<evidence type="ECO:0000256" key="18">
    <source>
        <dbReference type="ARBA" id="ARBA00023209"/>
    </source>
</evidence>
<evidence type="ECO:0000256" key="24">
    <source>
        <dbReference type="RuleBase" id="RU363065"/>
    </source>
</evidence>
<keyword evidence="10 23" id="KW-0479">Metal-binding</keyword>
<protein>
    <recommendedName>
        <fullName evidence="4 24">Diacylglycerol kinase</fullName>
        <ecNumber evidence="3 24">2.7.1.107</ecNumber>
    </recommendedName>
</protein>
<reference evidence="25 26" key="1">
    <citation type="submission" date="2016-11" db="EMBL/GenBank/DDBJ databases">
        <authorList>
            <person name="Jaros S."/>
            <person name="Januszkiewicz K."/>
            <person name="Wedrychowicz H."/>
        </authorList>
    </citation>
    <scope>NUCLEOTIDE SEQUENCE [LARGE SCALE GENOMIC DNA]</scope>
    <source>
        <strain evidence="25 26">ACAM 12</strain>
    </source>
</reference>
<feature type="binding site" evidence="21">
    <location>
        <begin position="39"/>
        <end position="43"/>
    </location>
    <ligand>
        <name>substrate</name>
    </ligand>
</feature>
<dbReference type="Proteomes" id="UP000190911">
    <property type="component" value="Chromosome I"/>
</dbReference>
<dbReference type="InterPro" id="IPR000829">
    <property type="entry name" value="DAGK"/>
</dbReference>
<evidence type="ECO:0000256" key="1">
    <source>
        <dbReference type="ARBA" id="ARBA00004429"/>
    </source>
</evidence>
<keyword evidence="17 24" id="KW-0472">Membrane</keyword>
<feature type="binding site" evidence="22">
    <location>
        <begin position="103"/>
        <end position="104"/>
    </location>
    <ligand>
        <name>ATP</name>
        <dbReference type="ChEBI" id="CHEBI:30616"/>
    </ligand>
</feature>